<feature type="region of interest" description="Disordered" evidence="1">
    <location>
        <begin position="1"/>
        <end position="21"/>
    </location>
</feature>
<dbReference type="EMBL" id="QJTC01000012">
    <property type="protein sequence ID" value="PYE77818.1"/>
    <property type="molecule type" value="Genomic_DNA"/>
</dbReference>
<accession>A0A318SL23</accession>
<dbReference type="OrthoDB" id="6951038at2"/>
<evidence type="ECO:0000313" key="2">
    <source>
        <dbReference type="EMBL" id="PYE77818.1"/>
    </source>
</evidence>
<dbReference type="AlphaFoldDB" id="A0A318SL23"/>
<evidence type="ECO:0000256" key="1">
    <source>
        <dbReference type="SAM" id="MobiDB-lite"/>
    </source>
</evidence>
<gene>
    <name evidence="2" type="ORF">DFQ15_11270</name>
</gene>
<feature type="compositionally biased region" description="Basic and acidic residues" evidence="1">
    <location>
        <begin position="34"/>
        <end position="47"/>
    </location>
</feature>
<sequence length="286" mass="31400">MRITSHATGLQDVLTPGDPQALTRHALGPVVADLAERRPPHPLREAPTDVPSRPRSIDCEALKRFAERRIAERKQEQERLWNKALSLPGVPVEKRPLAGYLLLRHVDGRPVEGEDLARLDLANETLLETRRGLRLGRGNVDMDIRRTEHESTRRVHIARSLSGVWSSGPERHPRIALAATALFVQAGNCGDHASVALSLHAGKLRPGETANLVKPVGVDHEFVEIRTAEGRDHDVVLDAWDDGPAIMASDGRFSSGPPEPVLFRHGSDAGAAVATDLYQRLDDLIE</sequence>
<proteinExistence type="predicted"/>
<organism evidence="2 3">
    <name type="scientific">Xylophilus ampelinus</name>
    <dbReference type="NCBI Taxonomy" id="54067"/>
    <lineage>
        <taxon>Bacteria</taxon>
        <taxon>Pseudomonadati</taxon>
        <taxon>Pseudomonadota</taxon>
        <taxon>Betaproteobacteria</taxon>
        <taxon>Burkholderiales</taxon>
        <taxon>Xylophilus</taxon>
    </lineage>
</organism>
<protein>
    <submittedName>
        <fullName evidence="2">Uncharacterized protein</fullName>
    </submittedName>
</protein>
<dbReference type="Proteomes" id="UP000247540">
    <property type="component" value="Unassembled WGS sequence"/>
</dbReference>
<keyword evidence="3" id="KW-1185">Reference proteome</keyword>
<comment type="caution">
    <text evidence="2">The sequence shown here is derived from an EMBL/GenBank/DDBJ whole genome shotgun (WGS) entry which is preliminary data.</text>
</comment>
<reference evidence="2 3" key="1">
    <citation type="submission" date="2018-06" db="EMBL/GenBank/DDBJ databases">
        <title>Genomic Encyclopedia of Type Strains, Phase III (KMG-III): the genomes of soil and plant-associated and newly described type strains.</title>
        <authorList>
            <person name="Whitman W."/>
        </authorList>
    </citation>
    <scope>NUCLEOTIDE SEQUENCE [LARGE SCALE GENOMIC DNA]</scope>
    <source>
        <strain evidence="2 3">CECT 7646</strain>
    </source>
</reference>
<evidence type="ECO:0000313" key="3">
    <source>
        <dbReference type="Proteomes" id="UP000247540"/>
    </source>
</evidence>
<name>A0A318SL23_9BURK</name>
<dbReference type="RefSeq" id="WP_146228711.1">
    <property type="nucleotide sequence ID" value="NZ_JAMOFZ010000012.1"/>
</dbReference>
<feature type="region of interest" description="Disordered" evidence="1">
    <location>
        <begin position="34"/>
        <end position="54"/>
    </location>
</feature>